<keyword evidence="3" id="KW-0833">Ubl conjugation pathway</keyword>
<dbReference type="AlphaFoldDB" id="A0A0A8XD65"/>
<dbReference type="Proteomes" id="UP000031014">
    <property type="component" value="Unassembled WGS sequence"/>
</dbReference>
<evidence type="ECO:0000313" key="6">
    <source>
        <dbReference type="EMBL" id="GAM16116.1"/>
    </source>
</evidence>
<keyword evidence="2" id="KW-0677">Repeat</keyword>
<comment type="pathway">
    <text evidence="1">Protein modification; protein ubiquitination.</text>
</comment>
<dbReference type="InterPro" id="IPR026464">
    <property type="entry name" value="NosD_copper_fam"/>
</dbReference>
<dbReference type="NCBIfam" id="TIGR04247">
    <property type="entry name" value="NosD_copper_fam"/>
    <property type="match status" value="1"/>
</dbReference>
<evidence type="ECO:0000256" key="4">
    <source>
        <dbReference type="SAM" id="Phobius"/>
    </source>
</evidence>
<dbReference type="SMART" id="SM00710">
    <property type="entry name" value="PbH1"/>
    <property type="match status" value="10"/>
</dbReference>
<keyword evidence="4" id="KW-0812">Transmembrane</keyword>
<evidence type="ECO:0000259" key="5">
    <source>
        <dbReference type="SMART" id="SM00722"/>
    </source>
</evidence>
<organism evidence="6 7">
    <name type="scientific">Mesobacillus selenatarsenatis (strain DSM 18680 / JCM 14380 / FERM P-15431 / SF-1)</name>
    <dbReference type="NCBI Taxonomy" id="1321606"/>
    <lineage>
        <taxon>Bacteria</taxon>
        <taxon>Bacillati</taxon>
        <taxon>Bacillota</taxon>
        <taxon>Bacilli</taxon>
        <taxon>Bacillales</taxon>
        <taxon>Bacillaceae</taxon>
        <taxon>Mesobacillus</taxon>
    </lineage>
</organism>
<dbReference type="Pfam" id="PF05048">
    <property type="entry name" value="NosD"/>
    <property type="match status" value="1"/>
</dbReference>
<evidence type="ECO:0000256" key="3">
    <source>
        <dbReference type="ARBA" id="ARBA00022786"/>
    </source>
</evidence>
<keyword evidence="4" id="KW-1133">Transmembrane helix</keyword>
<protein>
    <submittedName>
        <fullName evidence="6">Nitrous oxide reductase maturation protein NosD</fullName>
    </submittedName>
</protein>
<dbReference type="Gene3D" id="2.160.20.10">
    <property type="entry name" value="Single-stranded right-handed beta-helix, Pectin lyase-like"/>
    <property type="match status" value="2"/>
</dbReference>
<sequence>MWRLTGPLAFNFFLLLMLIPIHTYADEFKVEVGQSIQEAVDNAKNGDTILISPGLYKESVLINKEVTIKGEGGAIIGGGGEGNVITVTASNVVIDGLTIQNSGSGQEDSGIYIQSADRSLIKNNTLKNVQNGIYIANSNENQLIENSITSNKAHFSKRGNGIHIFKGGGHFLKGNEIAYVQDGIYFDFTKGIQVSENHVSESRYGMHFMFSEEISAERNHVENNVTGFMVMDSAHIDFIQNKVTDHFHFRGYGILIYETKNVQVEGNEILRNSTGLSLEYGVDTLISRNQIAANQVGLEFMGKNENNTFSENNFIGNVVQSKISGDDMRLDDGVKGNYWDDYSSFDLSGDGVGEEAYKAGSLYDRLLRKQPYWQFFFESPSIKLWTKAEALFPSFGAADVYDARPLVEPVIMIQEAEQRSKDRMIPGVLGILFILFSIFVIVKGRKLR</sequence>
<dbReference type="SUPFAM" id="SSF51126">
    <property type="entry name" value="Pectin lyase-like"/>
    <property type="match status" value="1"/>
</dbReference>
<name>A0A0A8XD65_MESS1</name>
<feature type="transmembrane region" description="Helical" evidence="4">
    <location>
        <begin position="424"/>
        <end position="442"/>
    </location>
</feature>
<proteinExistence type="predicted"/>
<dbReference type="SMART" id="SM00722">
    <property type="entry name" value="CASH"/>
    <property type="match status" value="2"/>
</dbReference>
<gene>
    <name evidence="6" type="ORF">SAMD00020551_4289</name>
</gene>
<dbReference type="PANTHER" id="PTHR22990">
    <property type="entry name" value="F-BOX ONLY PROTEIN"/>
    <property type="match status" value="1"/>
</dbReference>
<evidence type="ECO:0000313" key="7">
    <source>
        <dbReference type="Proteomes" id="UP000031014"/>
    </source>
</evidence>
<dbReference type="EMBL" id="BASE01000106">
    <property type="protein sequence ID" value="GAM16116.1"/>
    <property type="molecule type" value="Genomic_DNA"/>
</dbReference>
<dbReference type="InterPro" id="IPR006626">
    <property type="entry name" value="PbH1"/>
</dbReference>
<dbReference type="InterPro" id="IPR022441">
    <property type="entry name" value="Para_beta_helix_rpt-2"/>
</dbReference>
<dbReference type="NCBIfam" id="TIGR03804">
    <property type="entry name" value="para_beta_helix"/>
    <property type="match status" value="1"/>
</dbReference>
<feature type="domain" description="Carbohydrate-binding/sugar hydrolysis" evidence="5">
    <location>
        <begin position="43"/>
        <end position="187"/>
    </location>
</feature>
<accession>A0A0A8XD65</accession>
<dbReference type="STRING" id="1321606.SAMD00020551_4289"/>
<dbReference type="RefSeq" id="WP_052442248.1">
    <property type="nucleotide sequence ID" value="NZ_BASE01000106.1"/>
</dbReference>
<dbReference type="InterPro" id="IPR051550">
    <property type="entry name" value="SCF-Subunits/Alg-Epimerases"/>
</dbReference>
<dbReference type="OrthoDB" id="159063at2"/>
<dbReference type="InterPro" id="IPR011050">
    <property type="entry name" value="Pectin_lyase_fold/virulence"/>
</dbReference>
<comment type="caution">
    <text evidence="6">The sequence shown here is derived from an EMBL/GenBank/DDBJ whole genome shotgun (WGS) entry which is preliminary data.</text>
</comment>
<evidence type="ECO:0000256" key="2">
    <source>
        <dbReference type="ARBA" id="ARBA00022737"/>
    </source>
</evidence>
<keyword evidence="4" id="KW-0472">Membrane</keyword>
<feature type="domain" description="Carbohydrate-binding/sugar hydrolysis" evidence="5">
    <location>
        <begin position="199"/>
        <end position="357"/>
    </location>
</feature>
<evidence type="ECO:0000256" key="1">
    <source>
        <dbReference type="ARBA" id="ARBA00004906"/>
    </source>
</evidence>
<dbReference type="InterPro" id="IPR007742">
    <property type="entry name" value="NosD_dom"/>
</dbReference>
<reference evidence="6 7" key="1">
    <citation type="submission" date="2013-06" db="EMBL/GenBank/DDBJ databases">
        <title>Whole genome shotgun sequence of Bacillus selenatarsenatis SF-1.</title>
        <authorList>
            <person name="Kuroda M."/>
            <person name="Sei K."/>
            <person name="Yamashita M."/>
            <person name="Ike M."/>
        </authorList>
    </citation>
    <scope>NUCLEOTIDE SEQUENCE [LARGE SCALE GENOMIC DNA]</scope>
    <source>
        <strain evidence="6 7">SF-1</strain>
    </source>
</reference>
<dbReference type="InterPro" id="IPR006633">
    <property type="entry name" value="Carb-bd_sugar_hydrolysis-dom"/>
</dbReference>
<dbReference type="InterPro" id="IPR012334">
    <property type="entry name" value="Pectin_lyas_fold"/>
</dbReference>
<keyword evidence="7" id="KW-1185">Reference proteome</keyword>
<dbReference type="PANTHER" id="PTHR22990:SF15">
    <property type="entry name" value="F-BOX ONLY PROTEIN 10"/>
    <property type="match status" value="1"/>
</dbReference>